<dbReference type="SUPFAM" id="SSF57716">
    <property type="entry name" value="Glucocorticoid receptor-like (DNA-binding domain)"/>
    <property type="match status" value="1"/>
</dbReference>
<organism evidence="8 9">
    <name type="scientific">Apiospora saccharicola</name>
    <dbReference type="NCBI Taxonomy" id="335842"/>
    <lineage>
        <taxon>Eukaryota</taxon>
        <taxon>Fungi</taxon>
        <taxon>Dikarya</taxon>
        <taxon>Ascomycota</taxon>
        <taxon>Pezizomycotina</taxon>
        <taxon>Sordariomycetes</taxon>
        <taxon>Xylariomycetidae</taxon>
        <taxon>Amphisphaeriales</taxon>
        <taxon>Apiosporaceae</taxon>
        <taxon>Apiospora</taxon>
    </lineage>
</organism>
<dbReference type="InterPro" id="IPR013088">
    <property type="entry name" value="Znf_NHR/GATA"/>
</dbReference>
<evidence type="ECO:0000256" key="3">
    <source>
        <dbReference type="ARBA" id="ARBA00022991"/>
    </source>
</evidence>
<keyword evidence="4" id="KW-0479">Metal-binding</keyword>
<dbReference type="InterPro" id="IPR000014">
    <property type="entry name" value="PAS"/>
</dbReference>
<dbReference type="CDD" id="cd00202">
    <property type="entry name" value="ZnF_GATA"/>
    <property type="match status" value="1"/>
</dbReference>
<feature type="domain" description="PAS" evidence="6">
    <location>
        <begin position="382"/>
        <end position="419"/>
    </location>
</feature>
<keyword evidence="1" id="KW-0285">Flavoprotein</keyword>
<feature type="domain" description="GATA-type" evidence="7">
    <location>
        <begin position="671"/>
        <end position="698"/>
    </location>
</feature>
<accession>A0ABR1TJJ0</accession>
<sequence length="714" mass="77092">MPQQVEDEADYGRRLSNTETRTGRSWTGTYTSSLSANPTLSGCHGLAATPYVGNPVLPSAPYAAQPPLDDSSLDASYGGSTGPFSLPIDATLPDAPPPRPDLAPVAIDPSWPFDISFALDLLECRPNPQFDLGAANLLRPLVVTDAWDPLDRVIFVSDSFLALTGYGREEFLGSNCRFLQSPDGLVSPGAPRRSIRSASAYLLKQKVGERRETGHSIINFKKSGEAFMNHLALVPIPWGPVTAAPRFILGFANVFDDSALLTAQRQSGLDAPSCFFQGQIPGVAASAPGWSGLSIPSLAQINGDSIAKGFEVAQEDFVNGPKSDDDGSGTESLTLDYCLEEPQNDDTSLTTSWQTTLLQNVDALVQVVSLEGTIAYASDSHKTLGYRSSDLVGKSINGLYHPSDVAVLTKELRSLATDDLDLTIRLGGRSGQYEWYQATGSVRRDGDGRCWATLTLLQHPIISLGSQALWIDRSSGQHDIWMKLATSGLVLHLFDNPQKALGLTTEDLVGIRLQELLPQSEARADFESILATACQGEVASSTLALTSGRGHRLEANVVLHPGPRGGSRRPYYLLACCGIVRPYAKRRKEPPPGNKKYDTTATAAPPAQSLEDGGDDDILEDLNPNRCGPLGYEIYQLDGANQSLRAEMQELLKHASQRRRAKKHGEDPGGCANCHTKVSPEWRRGPGGERNLCNRCGLRWAKTRRDAEEAASLS</sequence>
<reference evidence="8 9" key="1">
    <citation type="submission" date="2023-01" db="EMBL/GenBank/DDBJ databases">
        <title>Analysis of 21 Apiospora genomes using comparative genomics revels a genus with tremendous synthesis potential of carbohydrate active enzymes and secondary metabolites.</title>
        <authorList>
            <person name="Sorensen T."/>
        </authorList>
    </citation>
    <scope>NUCLEOTIDE SEQUENCE [LARGE SCALE GENOMIC DNA]</scope>
    <source>
        <strain evidence="8 9">CBS 83171</strain>
    </source>
</reference>
<gene>
    <name evidence="8" type="ORF">PG996_013907</name>
</gene>
<keyword evidence="2" id="KW-0288">FMN</keyword>
<dbReference type="Proteomes" id="UP001446871">
    <property type="component" value="Unassembled WGS sequence"/>
</dbReference>
<evidence type="ECO:0000313" key="9">
    <source>
        <dbReference type="Proteomes" id="UP001446871"/>
    </source>
</evidence>
<dbReference type="Pfam" id="PF08447">
    <property type="entry name" value="PAS_3"/>
    <property type="match status" value="1"/>
</dbReference>
<feature type="region of interest" description="Disordered" evidence="5">
    <location>
        <begin position="1"/>
        <end position="30"/>
    </location>
</feature>
<feature type="compositionally biased region" description="Polar residues" evidence="5">
    <location>
        <begin position="15"/>
        <end position="30"/>
    </location>
</feature>
<dbReference type="PANTHER" id="PTHR47429:SF7">
    <property type="entry name" value="GATA-FACTOR"/>
    <property type="match status" value="1"/>
</dbReference>
<protein>
    <submittedName>
        <fullName evidence="8">White collar 1 protein</fullName>
    </submittedName>
</protein>
<dbReference type="CDD" id="cd00130">
    <property type="entry name" value="PAS"/>
    <property type="match status" value="2"/>
</dbReference>
<dbReference type="PROSITE" id="PS50112">
    <property type="entry name" value="PAS"/>
    <property type="match status" value="2"/>
</dbReference>
<dbReference type="PROSITE" id="PS00344">
    <property type="entry name" value="GATA_ZN_FINGER_1"/>
    <property type="match status" value="1"/>
</dbReference>
<evidence type="ECO:0000259" key="7">
    <source>
        <dbReference type="PROSITE" id="PS50114"/>
    </source>
</evidence>
<name>A0ABR1TJJ0_9PEZI</name>
<dbReference type="Gene3D" id="3.30.450.20">
    <property type="entry name" value="PAS domain"/>
    <property type="match status" value="2"/>
</dbReference>
<dbReference type="InterPro" id="IPR035965">
    <property type="entry name" value="PAS-like_dom_sf"/>
</dbReference>
<dbReference type="InterPro" id="IPR013655">
    <property type="entry name" value="PAS_fold_3"/>
</dbReference>
<proteinExistence type="predicted"/>
<evidence type="ECO:0000259" key="6">
    <source>
        <dbReference type="PROSITE" id="PS50112"/>
    </source>
</evidence>
<dbReference type="SUPFAM" id="SSF55785">
    <property type="entry name" value="PYP-like sensor domain (PAS domain)"/>
    <property type="match status" value="2"/>
</dbReference>
<dbReference type="Gene3D" id="3.30.50.10">
    <property type="entry name" value="Erythroid Transcription Factor GATA-1, subunit A"/>
    <property type="match status" value="1"/>
</dbReference>
<evidence type="ECO:0000256" key="1">
    <source>
        <dbReference type="ARBA" id="ARBA00022630"/>
    </source>
</evidence>
<evidence type="ECO:0000256" key="5">
    <source>
        <dbReference type="SAM" id="MobiDB-lite"/>
    </source>
</evidence>
<keyword evidence="4" id="KW-0863">Zinc-finger</keyword>
<dbReference type="PROSITE" id="PS50114">
    <property type="entry name" value="GATA_ZN_FINGER_2"/>
    <property type="match status" value="1"/>
</dbReference>
<evidence type="ECO:0000256" key="4">
    <source>
        <dbReference type="PROSITE-ProRule" id="PRU00094"/>
    </source>
</evidence>
<keyword evidence="9" id="KW-1185">Reference proteome</keyword>
<feature type="region of interest" description="Disordered" evidence="5">
    <location>
        <begin position="586"/>
        <end position="620"/>
    </location>
</feature>
<dbReference type="SMART" id="SM00401">
    <property type="entry name" value="ZnF_GATA"/>
    <property type="match status" value="1"/>
</dbReference>
<dbReference type="EMBL" id="JAQQWM010000009">
    <property type="protein sequence ID" value="KAK8045843.1"/>
    <property type="molecule type" value="Genomic_DNA"/>
</dbReference>
<evidence type="ECO:0000256" key="2">
    <source>
        <dbReference type="ARBA" id="ARBA00022643"/>
    </source>
</evidence>
<dbReference type="Pfam" id="PF13426">
    <property type="entry name" value="PAS_9"/>
    <property type="match status" value="1"/>
</dbReference>
<dbReference type="SMART" id="SM00091">
    <property type="entry name" value="PAS"/>
    <property type="match status" value="2"/>
</dbReference>
<keyword evidence="4" id="KW-0862">Zinc</keyword>
<dbReference type="InterPro" id="IPR000679">
    <property type="entry name" value="Znf_GATA"/>
</dbReference>
<dbReference type="Pfam" id="PF00320">
    <property type="entry name" value="GATA"/>
    <property type="match status" value="1"/>
</dbReference>
<comment type="caution">
    <text evidence="8">The sequence shown here is derived from an EMBL/GenBank/DDBJ whole genome shotgun (WGS) entry which is preliminary data.</text>
</comment>
<evidence type="ECO:0000313" key="8">
    <source>
        <dbReference type="EMBL" id="KAK8045843.1"/>
    </source>
</evidence>
<dbReference type="PANTHER" id="PTHR47429">
    <property type="entry name" value="PROTEIN TWIN LOV 1"/>
    <property type="match status" value="1"/>
</dbReference>
<keyword evidence="3" id="KW-0157">Chromophore</keyword>
<feature type="domain" description="PAS" evidence="6">
    <location>
        <begin position="148"/>
        <end position="175"/>
    </location>
</feature>